<reference evidence="4" key="1">
    <citation type="submission" date="2020-04" db="EMBL/GenBank/DDBJ databases">
        <authorList>
            <person name="Zhang T."/>
        </authorList>
    </citation>
    <scope>NUCLEOTIDE SEQUENCE</scope>
    <source>
        <strain evidence="4">HKST-UBA01</strain>
    </source>
</reference>
<dbReference type="PANTHER" id="PTHR48106">
    <property type="entry name" value="QUINONE OXIDOREDUCTASE PIG3-RELATED"/>
    <property type="match status" value="1"/>
</dbReference>
<feature type="non-terminal residue" evidence="4">
    <location>
        <position position="1"/>
    </location>
</feature>
<evidence type="ECO:0000313" key="5">
    <source>
        <dbReference type="Proteomes" id="UP000697710"/>
    </source>
</evidence>
<dbReference type="Gene3D" id="3.40.50.720">
    <property type="entry name" value="NAD(P)-binding Rossmann-like Domain"/>
    <property type="match status" value="1"/>
</dbReference>
<gene>
    <name evidence="4" type="ORF">KC729_12745</name>
</gene>
<dbReference type="Pfam" id="PF00107">
    <property type="entry name" value="ADH_zinc_N"/>
    <property type="match status" value="1"/>
</dbReference>
<comment type="caution">
    <text evidence="4">The sequence shown here is derived from an EMBL/GenBank/DDBJ whole genome shotgun (WGS) entry which is preliminary data.</text>
</comment>
<dbReference type="GO" id="GO:0070402">
    <property type="term" value="F:NADPH binding"/>
    <property type="evidence" value="ECO:0007669"/>
    <property type="project" value="TreeGrafter"/>
</dbReference>
<organism evidence="4 5">
    <name type="scientific">Eiseniibacteriota bacterium</name>
    <dbReference type="NCBI Taxonomy" id="2212470"/>
    <lineage>
        <taxon>Bacteria</taxon>
        <taxon>Candidatus Eiseniibacteriota</taxon>
    </lineage>
</organism>
<dbReference type="Proteomes" id="UP000697710">
    <property type="component" value="Unassembled WGS sequence"/>
</dbReference>
<evidence type="ECO:0000256" key="1">
    <source>
        <dbReference type="ARBA" id="ARBA00022857"/>
    </source>
</evidence>
<sequence>VCALLAGGGYAERVALPAAQLLPVPTGMDPTLAASVPEVFATAYLNLYLEAGLSEGETVLVHAGASGVGTAAIQIARAFGSRVISTVGSARKAQFVRELGASEVIDRSVVDIDSELARLARTDPGIDVVLDCLGGDAMARLLPLLNIDGRWVIISLLEGSRIDLDLRPLLSRRLRVIGSTLRARPSAEKARILGQLRSRVWPLLESGEIAPVVHAVFPIEEVEEAHAVLERRENIGKVVLRIGPSRS</sequence>
<dbReference type="GO" id="GO:0016651">
    <property type="term" value="F:oxidoreductase activity, acting on NAD(P)H"/>
    <property type="evidence" value="ECO:0007669"/>
    <property type="project" value="TreeGrafter"/>
</dbReference>
<dbReference type="InterPro" id="IPR013149">
    <property type="entry name" value="ADH-like_C"/>
</dbReference>
<evidence type="ECO:0000313" key="4">
    <source>
        <dbReference type="EMBL" id="MCA9728548.1"/>
    </source>
</evidence>
<dbReference type="SUPFAM" id="SSF50129">
    <property type="entry name" value="GroES-like"/>
    <property type="match status" value="1"/>
</dbReference>
<keyword evidence="1" id="KW-0521">NADP</keyword>
<dbReference type="EMBL" id="JAGQHR010000413">
    <property type="protein sequence ID" value="MCA9728548.1"/>
    <property type="molecule type" value="Genomic_DNA"/>
</dbReference>
<dbReference type="SMART" id="SM00829">
    <property type="entry name" value="PKS_ER"/>
    <property type="match status" value="1"/>
</dbReference>
<evidence type="ECO:0000256" key="2">
    <source>
        <dbReference type="ARBA" id="ARBA00023002"/>
    </source>
</evidence>
<protein>
    <submittedName>
        <fullName evidence="4">Zinc-binding dehydrogenase</fullName>
    </submittedName>
</protein>
<reference evidence="4" key="2">
    <citation type="journal article" date="2021" name="Microbiome">
        <title>Successional dynamics and alternative stable states in a saline activated sludge microbial community over 9 years.</title>
        <authorList>
            <person name="Wang Y."/>
            <person name="Ye J."/>
            <person name="Ju F."/>
            <person name="Liu L."/>
            <person name="Boyd J.A."/>
            <person name="Deng Y."/>
            <person name="Parks D.H."/>
            <person name="Jiang X."/>
            <person name="Yin X."/>
            <person name="Woodcroft B.J."/>
            <person name="Tyson G.W."/>
            <person name="Hugenholtz P."/>
            <person name="Polz M.F."/>
            <person name="Zhang T."/>
        </authorList>
    </citation>
    <scope>NUCLEOTIDE SEQUENCE</scope>
    <source>
        <strain evidence="4">HKST-UBA01</strain>
    </source>
</reference>
<dbReference type="Gene3D" id="3.90.180.10">
    <property type="entry name" value="Medium-chain alcohol dehydrogenases, catalytic domain"/>
    <property type="match status" value="1"/>
</dbReference>
<feature type="domain" description="Enoyl reductase (ER)" evidence="3">
    <location>
        <begin position="1"/>
        <end position="240"/>
    </location>
</feature>
<keyword evidence="2" id="KW-0560">Oxidoreductase</keyword>
<proteinExistence type="predicted"/>
<dbReference type="AlphaFoldDB" id="A0A956RPT6"/>
<dbReference type="PANTHER" id="PTHR48106:SF8">
    <property type="entry name" value="OS02G0805600 PROTEIN"/>
    <property type="match status" value="1"/>
</dbReference>
<evidence type="ECO:0000259" key="3">
    <source>
        <dbReference type="SMART" id="SM00829"/>
    </source>
</evidence>
<dbReference type="InterPro" id="IPR020843">
    <property type="entry name" value="ER"/>
</dbReference>
<dbReference type="InterPro" id="IPR011032">
    <property type="entry name" value="GroES-like_sf"/>
</dbReference>
<name>A0A956RPT6_UNCEI</name>
<dbReference type="InterPro" id="IPR036291">
    <property type="entry name" value="NAD(P)-bd_dom_sf"/>
</dbReference>
<accession>A0A956RPT6</accession>
<dbReference type="SUPFAM" id="SSF51735">
    <property type="entry name" value="NAD(P)-binding Rossmann-fold domains"/>
    <property type="match status" value="1"/>
</dbReference>